<organism evidence="4 5">
    <name type="scientific">Rhododendron simsii</name>
    <name type="common">Sims's rhododendron</name>
    <dbReference type="NCBI Taxonomy" id="118357"/>
    <lineage>
        <taxon>Eukaryota</taxon>
        <taxon>Viridiplantae</taxon>
        <taxon>Streptophyta</taxon>
        <taxon>Embryophyta</taxon>
        <taxon>Tracheophyta</taxon>
        <taxon>Spermatophyta</taxon>
        <taxon>Magnoliopsida</taxon>
        <taxon>eudicotyledons</taxon>
        <taxon>Gunneridae</taxon>
        <taxon>Pentapetalae</taxon>
        <taxon>asterids</taxon>
        <taxon>Ericales</taxon>
        <taxon>Ericaceae</taxon>
        <taxon>Ericoideae</taxon>
        <taxon>Rhodoreae</taxon>
        <taxon>Rhododendron</taxon>
    </lineage>
</organism>
<dbReference type="Proteomes" id="UP000626092">
    <property type="component" value="Unassembled WGS sequence"/>
</dbReference>
<dbReference type="InterPro" id="IPR000504">
    <property type="entry name" value="RRM_dom"/>
</dbReference>
<dbReference type="PANTHER" id="PTHR34427:SF5">
    <property type="entry name" value="DUF4283 DOMAIN-CONTAINING PROTEIN"/>
    <property type="match status" value="1"/>
</dbReference>
<evidence type="ECO:0000256" key="2">
    <source>
        <dbReference type="SAM" id="MobiDB-lite"/>
    </source>
</evidence>
<dbReference type="CDD" id="cd00590">
    <property type="entry name" value="RRM_SF"/>
    <property type="match status" value="1"/>
</dbReference>
<gene>
    <name evidence="4" type="ORF">RHSIM_RhsimUnG0101100</name>
</gene>
<feature type="compositionally biased region" description="Polar residues" evidence="2">
    <location>
        <begin position="514"/>
        <end position="534"/>
    </location>
</feature>
<feature type="compositionally biased region" description="Basic and acidic residues" evidence="2">
    <location>
        <begin position="434"/>
        <end position="444"/>
    </location>
</feature>
<dbReference type="Pfam" id="PF00076">
    <property type="entry name" value="RRM_1"/>
    <property type="match status" value="1"/>
</dbReference>
<sequence>MWGFQFQGHATLFVDNLPDQMWKVWVYNLFCKYGKIREIFIPSKKSKITGKCFGFIRFEQGEEATLAAERVNGKWVWGNQLLVKRARFLRNRDYVQGATQNRFDFGQRRTGKVIQSNPRRKEHARNYVQGKFQKNPGLEGERNRGSQPNPRRQEITRKVNQIQKNLAQKKPLRGLDNNRRNEEIKGKGVNLDGIWRRKENPKIVTQREDRRGKQVWKRKEKPESSKQGEGRGKDPQQNAINIQLQPVGNGWLYRSAVGKLRRLCSVVEMEKIFRKTKSSDVQIKAMGGRFLILTFPSKEMRDEIIQQQWLLGWFDEVKPWDGEQAKRERFAWIACYGMPLNVWNVPSFRAIGSKWGHFIEVDDNTLREKSYEKGRFLIATDNLKKIEGIIQLTVERKVYEIIVEEEETFRTISSSKDFPISGLEADGEDDDMAEADKDAKKNADWVEDDKDANTLPKIQSEKEETNMGGKVNEVEVTDSCNGGFKIIDQAITRLWNQKSANSTSPITADEGINEVNSNTTHGLDSLVPDSQSPSIGERQKVEVSKNQIQTAGDQEAEKAKLEDHHEGLDKNRTNINSPIVIDSNCSIRPSQLKGINLQVELNSSIIRKSTRSQQYAECNSKEDSVHEYSSDDISDQDHNREGEEDTFEDTIAAGEILGIDFEESDVRSMKKMFEAEGKETKALNKNRFAPLLRSSNIITKQ</sequence>
<feature type="region of interest" description="Disordered" evidence="2">
    <location>
        <begin position="130"/>
        <end position="154"/>
    </location>
</feature>
<feature type="region of interest" description="Disordered" evidence="2">
    <location>
        <begin position="420"/>
        <end position="468"/>
    </location>
</feature>
<dbReference type="SMART" id="SM00360">
    <property type="entry name" value="RRM"/>
    <property type="match status" value="1"/>
</dbReference>
<dbReference type="PROSITE" id="PS50102">
    <property type="entry name" value="RRM"/>
    <property type="match status" value="1"/>
</dbReference>
<keyword evidence="1" id="KW-0694">RNA-binding</keyword>
<feature type="compositionally biased region" description="Basic and acidic residues" evidence="2">
    <location>
        <begin position="619"/>
        <end position="641"/>
    </location>
</feature>
<feature type="domain" description="RRM" evidence="3">
    <location>
        <begin position="10"/>
        <end position="88"/>
    </location>
</feature>
<feature type="compositionally biased region" description="Basic and acidic residues" evidence="2">
    <location>
        <begin position="555"/>
        <end position="572"/>
    </location>
</feature>
<accession>A0A834FW89</accession>
<dbReference type="GO" id="GO:0003723">
    <property type="term" value="F:RNA binding"/>
    <property type="evidence" value="ECO:0007669"/>
    <property type="project" value="UniProtKB-UniRule"/>
</dbReference>
<evidence type="ECO:0000313" key="5">
    <source>
        <dbReference type="Proteomes" id="UP000626092"/>
    </source>
</evidence>
<feature type="region of interest" description="Disordered" evidence="2">
    <location>
        <begin position="618"/>
        <end position="644"/>
    </location>
</feature>
<reference evidence="4" key="1">
    <citation type="submission" date="2019-11" db="EMBL/GenBank/DDBJ databases">
        <authorList>
            <person name="Liu Y."/>
            <person name="Hou J."/>
            <person name="Li T.-Q."/>
            <person name="Guan C.-H."/>
            <person name="Wu X."/>
            <person name="Wu H.-Z."/>
            <person name="Ling F."/>
            <person name="Zhang R."/>
            <person name="Shi X.-G."/>
            <person name="Ren J.-P."/>
            <person name="Chen E.-F."/>
            <person name="Sun J.-M."/>
        </authorList>
    </citation>
    <scope>NUCLEOTIDE SEQUENCE</scope>
    <source>
        <strain evidence="4">Adult_tree_wgs_1</strain>
        <tissue evidence="4">Leaves</tissue>
    </source>
</reference>
<comment type="caution">
    <text evidence="4">The sequence shown here is derived from an EMBL/GenBank/DDBJ whole genome shotgun (WGS) entry which is preliminary data.</text>
</comment>
<protein>
    <recommendedName>
        <fullName evidence="3">RRM domain-containing protein</fullName>
    </recommendedName>
</protein>
<name>A0A834FW89_RHOSS</name>
<dbReference type="InterPro" id="IPR012677">
    <property type="entry name" value="Nucleotide-bd_a/b_plait_sf"/>
</dbReference>
<dbReference type="InterPro" id="IPR035979">
    <property type="entry name" value="RBD_domain_sf"/>
</dbReference>
<evidence type="ECO:0000259" key="3">
    <source>
        <dbReference type="PROSITE" id="PS50102"/>
    </source>
</evidence>
<feature type="region of interest" description="Disordered" evidence="2">
    <location>
        <begin position="202"/>
        <end position="239"/>
    </location>
</feature>
<dbReference type="EMBL" id="WJXA01000246">
    <property type="protein sequence ID" value="KAF7114024.1"/>
    <property type="molecule type" value="Genomic_DNA"/>
</dbReference>
<keyword evidence="5" id="KW-1185">Reference proteome</keyword>
<dbReference type="OrthoDB" id="1752451at2759"/>
<dbReference type="SUPFAM" id="SSF54928">
    <property type="entry name" value="RNA-binding domain, RBD"/>
    <property type="match status" value="1"/>
</dbReference>
<evidence type="ECO:0000256" key="1">
    <source>
        <dbReference type="PROSITE-ProRule" id="PRU00176"/>
    </source>
</evidence>
<feature type="region of interest" description="Disordered" evidence="2">
    <location>
        <begin position="501"/>
        <end position="573"/>
    </location>
</feature>
<dbReference type="PANTHER" id="PTHR34427">
    <property type="entry name" value="DUF4283 DOMAIN PROTEIN"/>
    <property type="match status" value="1"/>
</dbReference>
<feature type="compositionally biased region" description="Basic and acidic residues" evidence="2">
    <location>
        <begin position="202"/>
        <end position="212"/>
    </location>
</feature>
<feature type="compositionally biased region" description="Basic and acidic residues" evidence="2">
    <location>
        <begin position="220"/>
        <end position="234"/>
    </location>
</feature>
<dbReference type="AlphaFoldDB" id="A0A834FW89"/>
<evidence type="ECO:0000313" key="4">
    <source>
        <dbReference type="EMBL" id="KAF7114024.1"/>
    </source>
</evidence>
<dbReference type="Gene3D" id="3.30.70.330">
    <property type="match status" value="1"/>
</dbReference>
<proteinExistence type="predicted"/>